<evidence type="ECO:0000313" key="2">
    <source>
        <dbReference type="Proteomes" id="UP000535415"/>
    </source>
</evidence>
<dbReference type="PANTHER" id="PTHR34070">
    <property type="entry name" value="ARMADILLO-TYPE FOLD"/>
    <property type="match status" value="1"/>
</dbReference>
<dbReference type="CDD" id="cd06561">
    <property type="entry name" value="AlkD_like"/>
    <property type="match status" value="1"/>
</dbReference>
<dbReference type="Pfam" id="PF08713">
    <property type="entry name" value="DNA_alkylation"/>
    <property type="match status" value="1"/>
</dbReference>
<protein>
    <submittedName>
        <fullName evidence="1">3-methyladenine DNA glycosylase AlkD</fullName>
    </submittedName>
</protein>
<dbReference type="InterPro" id="IPR016024">
    <property type="entry name" value="ARM-type_fold"/>
</dbReference>
<gene>
    <name evidence="1" type="ORF">FHS72_001822</name>
</gene>
<dbReference type="SUPFAM" id="SSF48371">
    <property type="entry name" value="ARM repeat"/>
    <property type="match status" value="1"/>
</dbReference>
<dbReference type="PANTHER" id="PTHR34070:SF1">
    <property type="entry name" value="DNA ALKYLATION REPAIR PROTEIN"/>
    <property type="match status" value="1"/>
</dbReference>
<keyword evidence="2" id="KW-1185">Reference proteome</keyword>
<dbReference type="Proteomes" id="UP000535415">
    <property type="component" value="Unassembled WGS sequence"/>
</dbReference>
<organism evidence="1 2">
    <name type="scientific">Yoonia ponticola</name>
    <dbReference type="NCBI Taxonomy" id="1524255"/>
    <lineage>
        <taxon>Bacteria</taxon>
        <taxon>Pseudomonadati</taxon>
        <taxon>Pseudomonadota</taxon>
        <taxon>Alphaproteobacteria</taxon>
        <taxon>Rhodobacterales</taxon>
        <taxon>Paracoccaceae</taxon>
        <taxon>Yoonia</taxon>
    </lineage>
</organism>
<comment type="caution">
    <text evidence="1">The sequence shown here is derived from an EMBL/GenBank/DDBJ whole genome shotgun (WGS) entry which is preliminary data.</text>
</comment>
<evidence type="ECO:0000313" key="1">
    <source>
        <dbReference type="EMBL" id="MBB5722198.1"/>
    </source>
</evidence>
<dbReference type="EMBL" id="JACIJM010000004">
    <property type="protein sequence ID" value="MBB5722198.1"/>
    <property type="molecule type" value="Genomic_DNA"/>
</dbReference>
<sequence length="229" mass="25891">MNVDDAIAALGGDPLKAVGMASYHKNDRPYLGLANPEIDVHVKAWRAELSFDNRLQLAQDLWATNIHEGMVAGAKLLSQARIKPDDSRVWDIITGWVPTFDAWAISDHACIAGQKRLVADPSRLDEVETWITSDHMWTKRAALVMTLPWTKQNHPKPAEEEARERILGWAATYVTDPDWFIQKAVAWWLRDLSTHDQPRTRAFLEEYGDQMKPFARKEAASKLPAAPEA</sequence>
<name>A0A7W9EXY1_9RHOB</name>
<proteinExistence type="predicted"/>
<accession>A0A7W9EXY1</accession>
<dbReference type="RefSeq" id="WP_183528221.1">
    <property type="nucleotide sequence ID" value="NZ_JACIJM010000004.1"/>
</dbReference>
<dbReference type="AlphaFoldDB" id="A0A7W9EXY1"/>
<reference evidence="1 2" key="1">
    <citation type="submission" date="2020-08" db="EMBL/GenBank/DDBJ databases">
        <title>Genomic Encyclopedia of Type Strains, Phase IV (KMG-IV): sequencing the most valuable type-strain genomes for metagenomic binning, comparative biology and taxonomic classification.</title>
        <authorList>
            <person name="Goeker M."/>
        </authorList>
    </citation>
    <scope>NUCLEOTIDE SEQUENCE [LARGE SCALE GENOMIC DNA]</scope>
    <source>
        <strain evidence="1 2">DSM 101064</strain>
    </source>
</reference>
<dbReference type="InterPro" id="IPR014825">
    <property type="entry name" value="DNA_alkylation"/>
</dbReference>
<dbReference type="Gene3D" id="1.25.10.90">
    <property type="match status" value="1"/>
</dbReference>